<gene>
    <name evidence="2" type="ORF">DWY25_07160</name>
</gene>
<dbReference type="Pfam" id="PF09527">
    <property type="entry name" value="ATPase_gene1"/>
    <property type="match status" value="1"/>
</dbReference>
<sequence length="61" mass="6242">MKSTVQALTLGFTIVVSILAPTLIGLALDHVCGISPWGVIGGVVCGALCAFGALWQLTKTK</sequence>
<feature type="transmembrane region" description="Helical" evidence="1">
    <location>
        <begin position="34"/>
        <end position="55"/>
    </location>
</feature>
<dbReference type="AlphaFoldDB" id="A0A412G354"/>
<keyword evidence="1" id="KW-0812">Transmembrane</keyword>
<protein>
    <recommendedName>
        <fullName evidence="4">AtpZ/AtpI family protein</fullName>
    </recommendedName>
</protein>
<feature type="transmembrane region" description="Helical" evidence="1">
    <location>
        <begin position="7"/>
        <end position="28"/>
    </location>
</feature>
<keyword evidence="1" id="KW-1133">Transmembrane helix</keyword>
<dbReference type="Proteomes" id="UP000284178">
    <property type="component" value="Unassembled WGS sequence"/>
</dbReference>
<proteinExistence type="predicted"/>
<organism evidence="2 3">
    <name type="scientific">Holdemania filiformis</name>
    <dbReference type="NCBI Taxonomy" id="61171"/>
    <lineage>
        <taxon>Bacteria</taxon>
        <taxon>Bacillati</taxon>
        <taxon>Bacillota</taxon>
        <taxon>Erysipelotrichia</taxon>
        <taxon>Erysipelotrichales</taxon>
        <taxon>Erysipelotrichaceae</taxon>
        <taxon>Holdemania</taxon>
    </lineage>
</organism>
<dbReference type="InterPro" id="IPR032820">
    <property type="entry name" value="ATPase_put"/>
</dbReference>
<comment type="caution">
    <text evidence="2">The sequence shown here is derived from an EMBL/GenBank/DDBJ whole genome shotgun (WGS) entry which is preliminary data.</text>
</comment>
<evidence type="ECO:0000313" key="2">
    <source>
        <dbReference type="EMBL" id="RGR74860.1"/>
    </source>
</evidence>
<evidence type="ECO:0000313" key="3">
    <source>
        <dbReference type="Proteomes" id="UP000284178"/>
    </source>
</evidence>
<dbReference type="GeneID" id="83015183"/>
<dbReference type="RefSeq" id="WP_117894666.1">
    <property type="nucleotide sequence ID" value="NZ_CABJCV010000007.1"/>
</dbReference>
<evidence type="ECO:0008006" key="4">
    <source>
        <dbReference type="Google" id="ProtNLM"/>
    </source>
</evidence>
<accession>A0A412G354</accession>
<reference evidence="2 3" key="1">
    <citation type="submission" date="2018-08" db="EMBL/GenBank/DDBJ databases">
        <title>A genome reference for cultivated species of the human gut microbiota.</title>
        <authorList>
            <person name="Zou Y."/>
            <person name="Xue W."/>
            <person name="Luo G."/>
        </authorList>
    </citation>
    <scope>NUCLEOTIDE SEQUENCE [LARGE SCALE GENOMIC DNA]</scope>
    <source>
        <strain evidence="2 3">AF24-29</strain>
    </source>
</reference>
<evidence type="ECO:0000256" key="1">
    <source>
        <dbReference type="SAM" id="Phobius"/>
    </source>
</evidence>
<name>A0A412G354_9FIRM</name>
<dbReference type="EMBL" id="QRUP01000007">
    <property type="protein sequence ID" value="RGR74860.1"/>
    <property type="molecule type" value="Genomic_DNA"/>
</dbReference>
<keyword evidence="3" id="KW-1185">Reference proteome</keyword>
<keyword evidence="1" id="KW-0472">Membrane</keyword>